<dbReference type="InterPro" id="IPR051449">
    <property type="entry name" value="ABC-2_transporter_component"/>
</dbReference>
<dbReference type="PANTHER" id="PTHR30294:SF29">
    <property type="entry name" value="MULTIDRUG ABC TRANSPORTER PERMEASE YBHS-RELATED"/>
    <property type="match status" value="1"/>
</dbReference>
<evidence type="ECO:0000256" key="3">
    <source>
        <dbReference type="ARBA" id="ARBA00022448"/>
    </source>
</evidence>
<comment type="subcellular location">
    <subcellularLocation>
        <location evidence="1">Cell membrane</location>
        <topology evidence="1">Multi-pass membrane protein</topology>
    </subcellularLocation>
</comment>
<dbReference type="PROSITE" id="PS51012">
    <property type="entry name" value="ABC_TM2"/>
    <property type="match status" value="1"/>
</dbReference>
<reference evidence="11" key="1">
    <citation type="submission" date="2024-06" db="EMBL/GenBank/DDBJ databases">
        <title>Radixoralia hellwigii gen. nov., sp nov., isolated from a root canal in the human oral cavity.</title>
        <authorList>
            <person name="Bartsch S."/>
            <person name="Wittmer A."/>
            <person name="Schulz A.-K."/>
            <person name="Neumann-Schaal M."/>
            <person name="Wolf J."/>
            <person name="Gronow S."/>
            <person name="Tennert C."/>
            <person name="Haecker G."/>
            <person name="Cieplik F."/>
            <person name="Al-Ahmad A."/>
        </authorList>
    </citation>
    <scope>NUCLEOTIDE SEQUENCE [LARGE SCALE GENOMIC DNA]</scope>
    <source>
        <strain evidence="11">Wk13</strain>
    </source>
</reference>
<feature type="transmembrane region" description="Helical" evidence="8">
    <location>
        <begin position="181"/>
        <end position="203"/>
    </location>
</feature>
<dbReference type="EMBL" id="JBEUWX010000002">
    <property type="protein sequence ID" value="MFA9950420.1"/>
    <property type="molecule type" value="Genomic_DNA"/>
</dbReference>
<gene>
    <name evidence="10" type="ORF">ABCS64_08860</name>
</gene>
<evidence type="ECO:0000256" key="4">
    <source>
        <dbReference type="ARBA" id="ARBA00022475"/>
    </source>
</evidence>
<evidence type="ECO:0000256" key="1">
    <source>
        <dbReference type="ARBA" id="ARBA00004651"/>
    </source>
</evidence>
<dbReference type="PANTHER" id="PTHR30294">
    <property type="entry name" value="MEMBRANE COMPONENT OF ABC TRANSPORTER YHHJ-RELATED"/>
    <property type="match status" value="1"/>
</dbReference>
<accession>A0ABV4UGQ3</accession>
<name>A0ABV4UGQ3_9RHOO</name>
<sequence>MKYWFATILTFAAREAKELLRDRVRTFFAVFGPVVLMAAVSWGVSFDVNGLSFAVLDRDQSVESRRLLEQFRGSAYFTERPPLAADTDADHALESTDAKLVIDIPPHFGRDLLRGGAPEIGLFIDGAETFNASNIIAYANGAVTAYLKEFARKNGLPPLQSAAGIEPRFIYNQDFKSVFSIAPGILMMALTLFPAMMAAVGVVRERELGSISNFYGSPAGKLQFLFGKQLPYVVASMASFVALYLMIVLWFGVSLKGSAAALVLGTLLFVCTTTAMGLLVSCFMRSQVAAIFLTAIVTSAPAISFSGFITPVTSLQGSAYVAGRILPYSWYNTITVGTFTKGLRFAELAQELVVLAGFYVLFFTLACICLKKQEA</sequence>
<evidence type="ECO:0000256" key="7">
    <source>
        <dbReference type="ARBA" id="ARBA00023136"/>
    </source>
</evidence>
<organism evidence="10 11">
    <name type="scientific">Dentiradicibacter hellwigii</name>
    <dbReference type="NCBI Taxonomy" id="3149053"/>
    <lineage>
        <taxon>Bacteria</taxon>
        <taxon>Pseudomonadati</taxon>
        <taxon>Pseudomonadota</taxon>
        <taxon>Betaproteobacteria</taxon>
        <taxon>Rhodocyclales</taxon>
        <taxon>Rhodocyclaceae</taxon>
        <taxon>Dentiradicibacter</taxon>
    </lineage>
</organism>
<evidence type="ECO:0000256" key="6">
    <source>
        <dbReference type="ARBA" id="ARBA00022989"/>
    </source>
</evidence>
<feature type="domain" description="ABC transmembrane type-2" evidence="9">
    <location>
        <begin position="132"/>
        <end position="373"/>
    </location>
</feature>
<dbReference type="InterPro" id="IPR047817">
    <property type="entry name" value="ABC2_TM_bact-type"/>
</dbReference>
<keyword evidence="7 8" id="KW-0472">Membrane</keyword>
<keyword evidence="5 8" id="KW-0812">Transmembrane</keyword>
<feature type="transmembrane region" description="Helical" evidence="8">
    <location>
        <begin position="230"/>
        <end position="253"/>
    </location>
</feature>
<comment type="caution">
    <text evidence="10">The sequence shown here is derived from an EMBL/GenBank/DDBJ whole genome shotgun (WGS) entry which is preliminary data.</text>
</comment>
<feature type="transmembrane region" description="Helical" evidence="8">
    <location>
        <begin position="288"/>
        <end position="309"/>
    </location>
</feature>
<protein>
    <submittedName>
        <fullName evidence="10">ABC transporter permease</fullName>
    </submittedName>
</protein>
<dbReference type="Pfam" id="PF12698">
    <property type="entry name" value="ABC2_membrane_3"/>
    <property type="match status" value="1"/>
</dbReference>
<dbReference type="Gene3D" id="3.40.1710.10">
    <property type="entry name" value="abc type-2 transporter like domain"/>
    <property type="match status" value="1"/>
</dbReference>
<evidence type="ECO:0000313" key="11">
    <source>
        <dbReference type="Proteomes" id="UP001574673"/>
    </source>
</evidence>
<feature type="transmembrane region" description="Helical" evidence="8">
    <location>
        <begin position="352"/>
        <end position="370"/>
    </location>
</feature>
<dbReference type="InterPro" id="IPR013525">
    <property type="entry name" value="ABC2_TM"/>
</dbReference>
<keyword evidence="4" id="KW-1003">Cell membrane</keyword>
<comment type="similarity">
    <text evidence="2">Belongs to the ABC-2 integral membrane protein family.</text>
</comment>
<evidence type="ECO:0000313" key="10">
    <source>
        <dbReference type="EMBL" id="MFA9950420.1"/>
    </source>
</evidence>
<feature type="transmembrane region" description="Helical" evidence="8">
    <location>
        <begin position="24"/>
        <end position="44"/>
    </location>
</feature>
<keyword evidence="6 8" id="KW-1133">Transmembrane helix</keyword>
<evidence type="ECO:0000256" key="5">
    <source>
        <dbReference type="ARBA" id="ARBA00022692"/>
    </source>
</evidence>
<evidence type="ECO:0000256" key="8">
    <source>
        <dbReference type="SAM" id="Phobius"/>
    </source>
</evidence>
<keyword evidence="3" id="KW-0813">Transport</keyword>
<evidence type="ECO:0000259" key="9">
    <source>
        <dbReference type="PROSITE" id="PS51012"/>
    </source>
</evidence>
<keyword evidence="11" id="KW-1185">Reference proteome</keyword>
<proteinExistence type="inferred from homology"/>
<evidence type="ECO:0000256" key="2">
    <source>
        <dbReference type="ARBA" id="ARBA00007783"/>
    </source>
</evidence>
<dbReference type="RefSeq" id="WP_418891478.1">
    <property type="nucleotide sequence ID" value="NZ_JBEUWX010000002.1"/>
</dbReference>
<dbReference type="Proteomes" id="UP001574673">
    <property type="component" value="Unassembled WGS sequence"/>
</dbReference>
<feature type="transmembrane region" description="Helical" evidence="8">
    <location>
        <begin position="259"/>
        <end position="281"/>
    </location>
</feature>